<name>A0A897NN36_9EURY</name>
<sequence>MTAVDNLWYLADEADQQAEQTYHDLQSRHDGVTEFTKTRWVSRRRFRTVAQRISGNGLPYGAHALVTDDSGSVLLVRHRDVDMWVLPGGEVDDGESFKAAARRELHEEAGIEATFDGLALLGRVEFHGDGHTTWGALPIYEGAADSTELSVDDPDGEIVRARWFETLPDDARDRSVLRSWLEDGS</sequence>
<reference evidence="4" key="1">
    <citation type="submission" date="2020-11" db="EMBL/GenBank/DDBJ databases">
        <title>Carbohydrate-dependent, anaerobic sulfur respiration: A novel catabolism in halophilic archaea.</title>
        <authorList>
            <person name="Sorokin D.Y."/>
            <person name="Messina E."/>
            <person name="Smedile F."/>
            <person name="La Cono V."/>
            <person name="Hallsworth J.E."/>
            <person name="Yakimov M.M."/>
        </authorList>
    </citation>
    <scope>NUCLEOTIDE SEQUENCE</scope>
    <source>
        <strain evidence="4">HSR-Bgl</strain>
    </source>
</reference>
<dbReference type="RefSeq" id="WP_229126205.1">
    <property type="nucleotide sequence ID" value="NZ_CP064789.1"/>
</dbReference>
<evidence type="ECO:0000313" key="5">
    <source>
        <dbReference type="Proteomes" id="UP000663305"/>
    </source>
</evidence>
<evidence type="ECO:0000256" key="2">
    <source>
        <dbReference type="ARBA" id="ARBA00022801"/>
    </source>
</evidence>
<evidence type="ECO:0000313" key="4">
    <source>
        <dbReference type="EMBL" id="QSG11626.1"/>
    </source>
</evidence>
<comment type="cofactor">
    <cofactor evidence="1">
        <name>Mg(2+)</name>
        <dbReference type="ChEBI" id="CHEBI:18420"/>
    </cofactor>
</comment>
<dbReference type="Pfam" id="PF00293">
    <property type="entry name" value="NUDIX"/>
    <property type="match status" value="1"/>
</dbReference>
<dbReference type="Proteomes" id="UP000663305">
    <property type="component" value="Chromosome"/>
</dbReference>
<dbReference type="PRINTS" id="PR00502">
    <property type="entry name" value="NUDIXFAMILY"/>
</dbReference>
<gene>
    <name evidence="4" type="ORF">HSBGL_1202</name>
</gene>
<organism evidence="4 5">
    <name type="scientific">Halapricum desulfuricans</name>
    <dbReference type="NCBI Taxonomy" id="2841257"/>
    <lineage>
        <taxon>Archaea</taxon>
        <taxon>Methanobacteriati</taxon>
        <taxon>Methanobacteriota</taxon>
        <taxon>Stenosarchaea group</taxon>
        <taxon>Halobacteria</taxon>
        <taxon>Halobacteriales</taxon>
        <taxon>Haloarculaceae</taxon>
        <taxon>Halapricum</taxon>
    </lineage>
</organism>
<dbReference type="AlphaFoldDB" id="A0A897NN36"/>
<protein>
    <submittedName>
        <fullName evidence="4">NUDIX family hydrolase</fullName>
    </submittedName>
</protein>
<dbReference type="InterPro" id="IPR020476">
    <property type="entry name" value="Nudix_hydrolase"/>
</dbReference>
<dbReference type="PANTHER" id="PTHR43046">
    <property type="entry name" value="GDP-MANNOSE MANNOSYL HYDROLASE"/>
    <property type="match status" value="1"/>
</dbReference>
<dbReference type="PROSITE" id="PS51462">
    <property type="entry name" value="NUDIX"/>
    <property type="match status" value="1"/>
</dbReference>
<dbReference type="InterPro" id="IPR015797">
    <property type="entry name" value="NUDIX_hydrolase-like_dom_sf"/>
</dbReference>
<dbReference type="PANTHER" id="PTHR43046:SF16">
    <property type="entry name" value="ADP-RIBOSE PYROPHOSPHATASE YJHB-RELATED"/>
    <property type="match status" value="1"/>
</dbReference>
<dbReference type="PROSITE" id="PS00893">
    <property type="entry name" value="NUDIX_BOX"/>
    <property type="match status" value="1"/>
</dbReference>
<evidence type="ECO:0000256" key="1">
    <source>
        <dbReference type="ARBA" id="ARBA00001946"/>
    </source>
</evidence>
<accession>A0A897NN36</accession>
<evidence type="ECO:0000259" key="3">
    <source>
        <dbReference type="PROSITE" id="PS51462"/>
    </source>
</evidence>
<dbReference type="EMBL" id="CP064789">
    <property type="protein sequence ID" value="QSG11626.1"/>
    <property type="molecule type" value="Genomic_DNA"/>
</dbReference>
<feature type="domain" description="Nudix hydrolase" evidence="3">
    <location>
        <begin position="55"/>
        <end position="185"/>
    </location>
</feature>
<dbReference type="Gene3D" id="3.90.79.10">
    <property type="entry name" value="Nucleoside Triphosphate Pyrophosphohydrolase"/>
    <property type="match status" value="1"/>
</dbReference>
<dbReference type="InterPro" id="IPR000086">
    <property type="entry name" value="NUDIX_hydrolase_dom"/>
</dbReference>
<dbReference type="GO" id="GO:0016787">
    <property type="term" value="F:hydrolase activity"/>
    <property type="evidence" value="ECO:0007669"/>
    <property type="project" value="UniProtKB-KW"/>
</dbReference>
<dbReference type="SUPFAM" id="SSF55811">
    <property type="entry name" value="Nudix"/>
    <property type="match status" value="1"/>
</dbReference>
<proteinExistence type="predicted"/>
<dbReference type="InterPro" id="IPR020084">
    <property type="entry name" value="NUDIX_hydrolase_CS"/>
</dbReference>
<dbReference type="CDD" id="cd02883">
    <property type="entry name" value="NUDIX_Hydrolase"/>
    <property type="match status" value="1"/>
</dbReference>
<dbReference type="GeneID" id="68860734"/>
<keyword evidence="2 4" id="KW-0378">Hydrolase</keyword>